<sequence length="158" mass="16103">MLWRTHMKKLILTSLFASAMITTAHAATETSTFEVSAEVAASCQITTNPLAFGAFDPSVGTSGTATLDVACTSGSSGVVTLASANTWTMIDGAETLAYGLFTDAGHATVWDGTTVGQTVTGAGLSTPTSFTVHGNIEPQPAAKVSAAYADTVTVTVTY</sequence>
<dbReference type="InterPro" id="IPR053167">
    <property type="entry name" value="Spore_coat_component"/>
</dbReference>
<dbReference type="Proteomes" id="UP000287198">
    <property type="component" value="Unassembled WGS sequence"/>
</dbReference>
<dbReference type="Pfam" id="PF05229">
    <property type="entry name" value="SCPU"/>
    <property type="match status" value="1"/>
</dbReference>
<dbReference type="EMBL" id="PIPW01000001">
    <property type="protein sequence ID" value="RUO53900.1"/>
    <property type="molecule type" value="Genomic_DNA"/>
</dbReference>
<dbReference type="SMART" id="SM00972">
    <property type="entry name" value="SCPU"/>
    <property type="match status" value="1"/>
</dbReference>
<keyword evidence="1" id="KW-0732">Signal</keyword>
<evidence type="ECO:0000313" key="3">
    <source>
        <dbReference type="EMBL" id="RUO53900.1"/>
    </source>
</evidence>
<evidence type="ECO:0000256" key="1">
    <source>
        <dbReference type="SAM" id="SignalP"/>
    </source>
</evidence>
<dbReference type="AlphaFoldDB" id="A0A432XYV5"/>
<dbReference type="InterPro" id="IPR007893">
    <property type="entry name" value="Spore_coat_U/FanG"/>
</dbReference>
<proteinExistence type="predicted"/>
<gene>
    <name evidence="3" type="ORF">CWI69_00205</name>
</gene>
<evidence type="ECO:0000313" key="4">
    <source>
        <dbReference type="Proteomes" id="UP000287198"/>
    </source>
</evidence>
<feature type="domain" description="Spore coat protein U/FanG" evidence="2">
    <location>
        <begin position="30"/>
        <end position="155"/>
    </location>
</feature>
<keyword evidence="3" id="KW-0167">Capsid protein</keyword>
<dbReference type="PANTHER" id="PTHR37089">
    <property type="entry name" value="PROTEIN U-RELATED"/>
    <property type="match status" value="1"/>
</dbReference>
<reference evidence="4" key="1">
    <citation type="journal article" date="2018" name="Front. Microbiol.">
        <title>Genome-Based Analysis Reveals the Taxonomy and Diversity of the Family Idiomarinaceae.</title>
        <authorList>
            <person name="Liu Y."/>
            <person name="Lai Q."/>
            <person name="Shao Z."/>
        </authorList>
    </citation>
    <scope>NUCLEOTIDE SEQUENCE [LARGE SCALE GENOMIC DNA]</scope>
    <source>
        <strain evidence="4">BH195</strain>
    </source>
</reference>
<keyword evidence="3" id="KW-0946">Virion</keyword>
<comment type="caution">
    <text evidence="3">The sequence shown here is derived from an EMBL/GenBank/DDBJ whole genome shotgun (WGS) entry which is preliminary data.</text>
</comment>
<accession>A0A432XYV5</accession>
<protein>
    <submittedName>
        <fullName evidence="3">Spore coat protein</fullName>
    </submittedName>
</protein>
<evidence type="ECO:0000259" key="2">
    <source>
        <dbReference type="Pfam" id="PF05229"/>
    </source>
</evidence>
<keyword evidence="4" id="KW-1185">Reference proteome</keyword>
<feature type="chain" id="PRO_5019444448" evidence="1">
    <location>
        <begin position="27"/>
        <end position="158"/>
    </location>
</feature>
<name>A0A432XYV5_9GAMM</name>
<feature type="signal peptide" evidence="1">
    <location>
        <begin position="1"/>
        <end position="26"/>
    </location>
</feature>
<organism evidence="3 4">
    <name type="scientific">Pseudidiomarina halophila</name>
    <dbReference type="NCBI Taxonomy" id="1449799"/>
    <lineage>
        <taxon>Bacteria</taxon>
        <taxon>Pseudomonadati</taxon>
        <taxon>Pseudomonadota</taxon>
        <taxon>Gammaproteobacteria</taxon>
        <taxon>Alteromonadales</taxon>
        <taxon>Idiomarinaceae</taxon>
        <taxon>Pseudidiomarina</taxon>
    </lineage>
</organism>